<sequence length="361" mass="40500">MRYAYYPQAEETVPFGAGFSFAQNFEDIYLWRALRDVEAGFYVDIGALHPVTDSVTKLFYDAGWSGLNVEPGSTYSELASARGRDINLQVVVGEDVGDVSFLEVQNGGEGLSHVAGQGADTVSAWPTVAMRRKSLRLADLLDDHAAGRTIHFLKIDVEGSEASVIRSADWSRHRPWILVVEATRPTTSQLCHDEWEPILIEAGYVRAFFDGLNMYYVRDESRHLLDAFDRPVSVLDGFRKFEPTVAAMHAELNARDRAIDTLRQRAAALLRAGHDVQAMRAHLAEEIAGWIVPDDRGGPADCTADRQSEAASALERVKTRYRLDGAPAELRFGLWVARKLRKVGRTLRRWRLPFLQQIRSQ</sequence>
<protein>
    <submittedName>
        <fullName evidence="2">FkbM family methyltransferase</fullName>
    </submittedName>
</protein>
<feature type="domain" description="Methyltransferase FkbM" evidence="1">
    <location>
        <begin position="44"/>
        <end position="205"/>
    </location>
</feature>
<gene>
    <name evidence="2" type="ORF">J2S73_003848</name>
</gene>
<evidence type="ECO:0000313" key="2">
    <source>
        <dbReference type="EMBL" id="MDQ0317364.1"/>
    </source>
</evidence>
<dbReference type="GO" id="GO:0032259">
    <property type="term" value="P:methylation"/>
    <property type="evidence" value="ECO:0007669"/>
    <property type="project" value="UniProtKB-KW"/>
</dbReference>
<evidence type="ECO:0000259" key="1">
    <source>
        <dbReference type="Pfam" id="PF05050"/>
    </source>
</evidence>
<organism evidence="2 3">
    <name type="scientific">Amorphus orientalis</name>
    <dbReference type="NCBI Taxonomy" id="649198"/>
    <lineage>
        <taxon>Bacteria</taxon>
        <taxon>Pseudomonadati</taxon>
        <taxon>Pseudomonadota</taxon>
        <taxon>Alphaproteobacteria</taxon>
        <taxon>Hyphomicrobiales</taxon>
        <taxon>Amorphaceae</taxon>
        <taxon>Amorphus</taxon>
    </lineage>
</organism>
<dbReference type="InterPro" id="IPR029063">
    <property type="entry name" value="SAM-dependent_MTases_sf"/>
</dbReference>
<dbReference type="EMBL" id="JAUSUL010000005">
    <property type="protein sequence ID" value="MDQ0317364.1"/>
    <property type="molecule type" value="Genomic_DNA"/>
</dbReference>
<dbReference type="RefSeq" id="WP_306887281.1">
    <property type="nucleotide sequence ID" value="NZ_JAUSUL010000005.1"/>
</dbReference>
<dbReference type="InterPro" id="IPR006342">
    <property type="entry name" value="FkbM_mtfrase"/>
</dbReference>
<dbReference type="Proteomes" id="UP001229244">
    <property type="component" value="Unassembled WGS sequence"/>
</dbReference>
<evidence type="ECO:0000313" key="3">
    <source>
        <dbReference type="Proteomes" id="UP001229244"/>
    </source>
</evidence>
<keyword evidence="2" id="KW-0808">Transferase</keyword>
<keyword evidence="3" id="KW-1185">Reference proteome</keyword>
<reference evidence="2" key="1">
    <citation type="submission" date="2023-07" db="EMBL/GenBank/DDBJ databases">
        <title>Genomic Encyclopedia of Type Strains, Phase IV (KMG-IV): sequencing the most valuable type-strain genomes for metagenomic binning, comparative biology and taxonomic classification.</title>
        <authorList>
            <person name="Goeker M."/>
        </authorList>
    </citation>
    <scope>NUCLEOTIDE SEQUENCE</scope>
    <source>
        <strain evidence="2">DSM 21202</strain>
    </source>
</reference>
<dbReference type="AlphaFoldDB" id="A0AAE3VRE4"/>
<dbReference type="SUPFAM" id="SSF53335">
    <property type="entry name" value="S-adenosyl-L-methionine-dependent methyltransferases"/>
    <property type="match status" value="1"/>
</dbReference>
<comment type="caution">
    <text evidence="2">The sequence shown here is derived from an EMBL/GenBank/DDBJ whole genome shotgun (WGS) entry which is preliminary data.</text>
</comment>
<dbReference type="Pfam" id="PF05050">
    <property type="entry name" value="Methyltransf_21"/>
    <property type="match status" value="1"/>
</dbReference>
<proteinExistence type="predicted"/>
<dbReference type="Gene3D" id="3.40.50.150">
    <property type="entry name" value="Vaccinia Virus protein VP39"/>
    <property type="match status" value="1"/>
</dbReference>
<keyword evidence="2" id="KW-0489">Methyltransferase</keyword>
<dbReference type="GO" id="GO:0008168">
    <property type="term" value="F:methyltransferase activity"/>
    <property type="evidence" value="ECO:0007669"/>
    <property type="project" value="UniProtKB-KW"/>
</dbReference>
<name>A0AAE3VRE4_9HYPH</name>
<accession>A0AAE3VRE4</accession>